<dbReference type="PANTHER" id="PTHR43537:SF20">
    <property type="entry name" value="HTH-TYPE TRANSCRIPTIONAL REPRESSOR GLAR"/>
    <property type="match status" value="1"/>
</dbReference>
<protein>
    <submittedName>
        <fullName evidence="5">HTH-type transcriptional repressor GlaR</fullName>
    </submittedName>
</protein>
<dbReference type="EMBL" id="CAJPVI010000015">
    <property type="protein sequence ID" value="CAG2145750.1"/>
    <property type="molecule type" value="Genomic_DNA"/>
</dbReference>
<dbReference type="InterPro" id="IPR011711">
    <property type="entry name" value="GntR_C"/>
</dbReference>
<gene>
    <name evidence="5" type="primary">glaR_1</name>
    <name evidence="5" type="ORF">LMG26411_02796</name>
</gene>
<organism evidence="5 6">
    <name type="scientific">Cupriavidus numazuensis</name>
    <dbReference type="NCBI Taxonomy" id="221992"/>
    <lineage>
        <taxon>Bacteria</taxon>
        <taxon>Pseudomonadati</taxon>
        <taxon>Pseudomonadota</taxon>
        <taxon>Betaproteobacteria</taxon>
        <taxon>Burkholderiales</taxon>
        <taxon>Burkholderiaceae</taxon>
        <taxon>Cupriavidus</taxon>
    </lineage>
</organism>
<dbReference type="InterPro" id="IPR036390">
    <property type="entry name" value="WH_DNA-bd_sf"/>
</dbReference>
<keyword evidence="3" id="KW-0804">Transcription</keyword>
<dbReference type="InterPro" id="IPR008920">
    <property type="entry name" value="TF_FadR/GntR_C"/>
</dbReference>
<dbReference type="Proteomes" id="UP000672657">
    <property type="component" value="Unassembled WGS sequence"/>
</dbReference>
<comment type="caution">
    <text evidence="5">The sequence shown here is derived from an EMBL/GenBank/DDBJ whole genome shotgun (WGS) entry which is preliminary data.</text>
</comment>
<dbReference type="Gene3D" id="1.10.10.10">
    <property type="entry name" value="Winged helix-like DNA-binding domain superfamily/Winged helix DNA-binding domain"/>
    <property type="match status" value="1"/>
</dbReference>
<dbReference type="SUPFAM" id="SSF46785">
    <property type="entry name" value="Winged helix' DNA-binding domain"/>
    <property type="match status" value="1"/>
</dbReference>
<evidence type="ECO:0000256" key="2">
    <source>
        <dbReference type="ARBA" id="ARBA00023125"/>
    </source>
</evidence>
<dbReference type="SMART" id="SM00895">
    <property type="entry name" value="FCD"/>
    <property type="match status" value="1"/>
</dbReference>
<dbReference type="SUPFAM" id="SSF48008">
    <property type="entry name" value="GntR ligand-binding domain-like"/>
    <property type="match status" value="1"/>
</dbReference>
<dbReference type="SMART" id="SM00345">
    <property type="entry name" value="HTH_GNTR"/>
    <property type="match status" value="1"/>
</dbReference>
<dbReference type="PROSITE" id="PS50949">
    <property type="entry name" value="HTH_GNTR"/>
    <property type="match status" value="1"/>
</dbReference>
<evidence type="ECO:0000313" key="6">
    <source>
        <dbReference type="Proteomes" id="UP000672657"/>
    </source>
</evidence>
<evidence type="ECO:0000313" key="5">
    <source>
        <dbReference type="EMBL" id="CAG2145750.1"/>
    </source>
</evidence>
<dbReference type="Pfam" id="PF07729">
    <property type="entry name" value="FCD"/>
    <property type="match status" value="1"/>
</dbReference>
<sequence>MLALKVCPLHLPPIIKTIMRTSDLPSRLQSPDPTPSQTISGKAYQLLRADIIAGSLAPGEKLRLQALQDRYELGLSPIREGLMLLCGEGLVSNEGQRGFSVSKLSRDDLLDLMHARISIELLLLADAIEHGDDDWGANIMAAYYKLTKARLPTDASDTVAVELWETAHRRFHFALVAAARSRWLLRIDEQLVDHSERYRRIRLAYRESSQALADDVMQEHLDLMEAVLARDVEKASALLRQHLMRTAEVLSKRFAD</sequence>
<dbReference type="Gene3D" id="1.20.120.530">
    <property type="entry name" value="GntR ligand-binding domain-like"/>
    <property type="match status" value="1"/>
</dbReference>
<dbReference type="InterPro" id="IPR036388">
    <property type="entry name" value="WH-like_DNA-bd_sf"/>
</dbReference>
<evidence type="ECO:0000256" key="1">
    <source>
        <dbReference type="ARBA" id="ARBA00023015"/>
    </source>
</evidence>
<dbReference type="PANTHER" id="PTHR43537">
    <property type="entry name" value="TRANSCRIPTIONAL REGULATOR, GNTR FAMILY"/>
    <property type="match status" value="1"/>
</dbReference>
<keyword evidence="2" id="KW-0238">DNA-binding</keyword>
<evidence type="ECO:0000256" key="3">
    <source>
        <dbReference type="ARBA" id="ARBA00023163"/>
    </source>
</evidence>
<keyword evidence="1" id="KW-0805">Transcription regulation</keyword>
<keyword evidence="6" id="KW-1185">Reference proteome</keyword>
<evidence type="ECO:0000259" key="4">
    <source>
        <dbReference type="PROSITE" id="PS50949"/>
    </source>
</evidence>
<reference evidence="5 6" key="1">
    <citation type="submission" date="2021-03" db="EMBL/GenBank/DDBJ databases">
        <authorList>
            <person name="Peeters C."/>
        </authorList>
    </citation>
    <scope>NUCLEOTIDE SEQUENCE [LARGE SCALE GENOMIC DNA]</scope>
    <source>
        <strain evidence="5 6">LMG 26411</strain>
    </source>
</reference>
<name>A0ABN7Q3C8_9BURK</name>
<dbReference type="Pfam" id="PF00392">
    <property type="entry name" value="GntR"/>
    <property type="match status" value="1"/>
</dbReference>
<feature type="domain" description="HTH gntR-type" evidence="4">
    <location>
        <begin position="37"/>
        <end position="104"/>
    </location>
</feature>
<proteinExistence type="predicted"/>
<accession>A0ABN7Q3C8</accession>
<dbReference type="InterPro" id="IPR000524">
    <property type="entry name" value="Tscrpt_reg_HTH_GntR"/>
</dbReference>